<dbReference type="InterPro" id="IPR036396">
    <property type="entry name" value="Cyt_P450_sf"/>
</dbReference>
<feature type="binding site" description="axial binding residue" evidence="11">
    <location>
        <position position="471"/>
    </location>
    <ligand>
        <name>heme</name>
        <dbReference type="ChEBI" id="CHEBI:30413"/>
    </ligand>
    <ligandPart>
        <name>Fe</name>
        <dbReference type="ChEBI" id="CHEBI:18248"/>
    </ligandPart>
</feature>
<keyword evidence="4 13" id="KW-0812">Transmembrane</keyword>
<evidence type="ECO:0000256" key="7">
    <source>
        <dbReference type="ARBA" id="ARBA00023002"/>
    </source>
</evidence>
<comment type="subcellular location">
    <subcellularLocation>
        <location evidence="1">Membrane</location>
        <topology evidence="1">Single-pass membrane protein</topology>
    </subcellularLocation>
</comment>
<name>A0A835PNC4_VANPL</name>
<dbReference type="InterPro" id="IPR001128">
    <property type="entry name" value="Cyt_P450"/>
</dbReference>
<comment type="cofactor">
    <cofactor evidence="11">
        <name>heme</name>
        <dbReference type="ChEBI" id="CHEBI:30413"/>
    </cofactor>
</comment>
<evidence type="ECO:0008006" key="18">
    <source>
        <dbReference type="Google" id="ProtNLM"/>
    </source>
</evidence>
<evidence type="ECO:0000313" key="15">
    <source>
        <dbReference type="EMBL" id="KAG0455994.1"/>
    </source>
</evidence>
<dbReference type="InterPro" id="IPR002401">
    <property type="entry name" value="Cyt_P450_E_grp-I"/>
</dbReference>
<comment type="caution">
    <text evidence="14">The sequence shown here is derived from an EMBL/GenBank/DDBJ whole genome shotgun (WGS) entry which is preliminary data.</text>
</comment>
<evidence type="ECO:0000256" key="13">
    <source>
        <dbReference type="SAM" id="Phobius"/>
    </source>
</evidence>
<keyword evidence="9 12" id="KW-0503">Monooxygenase</keyword>
<evidence type="ECO:0000256" key="2">
    <source>
        <dbReference type="ARBA" id="ARBA00010617"/>
    </source>
</evidence>
<dbReference type="InterPro" id="IPR050665">
    <property type="entry name" value="Cytochrome_P450_Monooxygen"/>
</dbReference>
<keyword evidence="8 11" id="KW-0408">Iron</keyword>
<keyword evidence="10 13" id="KW-0472">Membrane</keyword>
<evidence type="ECO:0000313" key="14">
    <source>
        <dbReference type="EMBL" id="KAG0454844.1"/>
    </source>
</evidence>
<keyword evidence="3 11" id="KW-0349">Heme</keyword>
<dbReference type="Gene3D" id="1.10.630.10">
    <property type="entry name" value="Cytochrome P450"/>
    <property type="match status" value="1"/>
</dbReference>
<dbReference type="InterPro" id="IPR017972">
    <property type="entry name" value="Cyt_P450_CS"/>
</dbReference>
<evidence type="ECO:0000256" key="11">
    <source>
        <dbReference type="PIRSR" id="PIRSR602401-1"/>
    </source>
</evidence>
<dbReference type="EMBL" id="JADCNM010000013">
    <property type="protein sequence ID" value="KAG0455994.1"/>
    <property type="molecule type" value="Genomic_DNA"/>
</dbReference>
<keyword evidence="7 12" id="KW-0560">Oxidoreductase</keyword>
<evidence type="ECO:0000256" key="1">
    <source>
        <dbReference type="ARBA" id="ARBA00004167"/>
    </source>
</evidence>
<evidence type="ECO:0000256" key="3">
    <source>
        <dbReference type="ARBA" id="ARBA00022617"/>
    </source>
</evidence>
<evidence type="ECO:0000256" key="8">
    <source>
        <dbReference type="ARBA" id="ARBA00023004"/>
    </source>
</evidence>
<evidence type="ECO:0000256" key="5">
    <source>
        <dbReference type="ARBA" id="ARBA00022723"/>
    </source>
</evidence>
<evidence type="ECO:0000256" key="4">
    <source>
        <dbReference type="ARBA" id="ARBA00022692"/>
    </source>
</evidence>
<sequence length="523" mass="60350">MDWFLRWEVVPWVIGLAAAAAFLLWAVHLFVYLWFRPRQLERALWSQGLKGKPYSFPYGDLKENARLMLEAKAKPLSLSDSIVPRLNPLLHRAISQYGKFCVTWIGPVPRVTIMNPDLIREILSSKFGHFQKIKLNPLARLFLTGLANYDGEKWARHRRILNPAFHAEKLKRMQPAFLACCSELVERWEKLIARGETCELDVWPELQNVTGDVISRTAFGSNYEAGRRIFQLQKENGQLLVQAIQTVYIPGFRFVPTAANRRMKQINREVRALLTEMIQKREKAIKSGKMIDDLLSLLIESNLKQSEENGKSKHVGLTTEEIIDECKLFYFAGQETTSNLLNWTIVLLSMNPTWQERAREEVLQVFGEKAPDFNCLSRLNTMTMIFYEVLRLYPPIAFLGRRTYKKMELGGILYPEGVMLSLPVLLIHYDPDIWGDDAHEFRPERFAEGVSKAAKNSQMAFFPFGWGPRICIGQNFAMIESKICLSMILQRFSFRLSPSYIHAPLTIPTLQPEHGTRILLERL</sequence>
<dbReference type="GO" id="GO:0016020">
    <property type="term" value="C:membrane"/>
    <property type="evidence" value="ECO:0007669"/>
    <property type="project" value="UniProtKB-SubCell"/>
</dbReference>
<proteinExistence type="inferred from homology"/>
<dbReference type="PANTHER" id="PTHR24282:SF255">
    <property type="entry name" value="CYTOCHROME P450 72A11-RELATED"/>
    <property type="match status" value="1"/>
</dbReference>
<dbReference type="Pfam" id="PF00067">
    <property type="entry name" value="p450"/>
    <property type="match status" value="1"/>
</dbReference>
<dbReference type="PROSITE" id="PS00086">
    <property type="entry name" value="CYTOCHROME_P450"/>
    <property type="match status" value="1"/>
</dbReference>
<dbReference type="Proteomes" id="UP000639772">
    <property type="component" value="Chromosome 13"/>
</dbReference>
<dbReference type="SUPFAM" id="SSF48264">
    <property type="entry name" value="Cytochrome P450"/>
    <property type="match status" value="1"/>
</dbReference>
<evidence type="ECO:0000256" key="6">
    <source>
        <dbReference type="ARBA" id="ARBA00022989"/>
    </source>
</evidence>
<keyword evidence="5 11" id="KW-0479">Metal-binding</keyword>
<gene>
    <name evidence="15" type="ORF">HPP92_023782</name>
    <name evidence="14" type="ORF">HPP92_024136</name>
</gene>
<dbReference type="EMBL" id="JADCNL010000013">
    <property type="protein sequence ID" value="KAG0454844.1"/>
    <property type="molecule type" value="Genomic_DNA"/>
</dbReference>
<dbReference type="GO" id="GO:0020037">
    <property type="term" value="F:heme binding"/>
    <property type="evidence" value="ECO:0007669"/>
    <property type="project" value="InterPro"/>
</dbReference>
<dbReference type="OrthoDB" id="1470350at2759"/>
<dbReference type="GO" id="GO:0004497">
    <property type="term" value="F:monooxygenase activity"/>
    <property type="evidence" value="ECO:0007669"/>
    <property type="project" value="UniProtKB-KW"/>
</dbReference>
<dbReference type="PRINTS" id="PR00463">
    <property type="entry name" value="EP450I"/>
</dbReference>
<evidence type="ECO:0000313" key="17">
    <source>
        <dbReference type="Proteomes" id="UP000639772"/>
    </source>
</evidence>
<dbReference type="Proteomes" id="UP000636800">
    <property type="component" value="Chromosome 13"/>
</dbReference>
<dbReference type="FunFam" id="1.10.630.10:FF:000029">
    <property type="entry name" value="Cytochrome P450 734A1"/>
    <property type="match status" value="1"/>
</dbReference>
<evidence type="ECO:0000256" key="10">
    <source>
        <dbReference type="ARBA" id="ARBA00023136"/>
    </source>
</evidence>
<evidence type="ECO:0000256" key="12">
    <source>
        <dbReference type="RuleBase" id="RU000461"/>
    </source>
</evidence>
<dbReference type="GO" id="GO:0005506">
    <property type="term" value="F:iron ion binding"/>
    <property type="evidence" value="ECO:0007669"/>
    <property type="project" value="InterPro"/>
</dbReference>
<dbReference type="AlphaFoldDB" id="A0A835PNC4"/>
<keyword evidence="6 13" id="KW-1133">Transmembrane helix</keyword>
<dbReference type="GO" id="GO:0016705">
    <property type="term" value="F:oxidoreductase activity, acting on paired donors, with incorporation or reduction of molecular oxygen"/>
    <property type="evidence" value="ECO:0007669"/>
    <property type="project" value="InterPro"/>
</dbReference>
<keyword evidence="16" id="KW-1185">Reference proteome</keyword>
<feature type="transmembrane region" description="Helical" evidence="13">
    <location>
        <begin position="12"/>
        <end position="35"/>
    </location>
</feature>
<dbReference type="PANTHER" id="PTHR24282">
    <property type="entry name" value="CYTOCHROME P450 FAMILY MEMBER"/>
    <property type="match status" value="1"/>
</dbReference>
<dbReference type="PRINTS" id="PR00385">
    <property type="entry name" value="P450"/>
</dbReference>
<accession>A0A835PNC4</accession>
<comment type="similarity">
    <text evidence="2 12">Belongs to the cytochrome P450 family.</text>
</comment>
<organism evidence="14 16">
    <name type="scientific">Vanilla planifolia</name>
    <name type="common">Vanilla</name>
    <dbReference type="NCBI Taxonomy" id="51239"/>
    <lineage>
        <taxon>Eukaryota</taxon>
        <taxon>Viridiplantae</taxon>
        <taxon>Streptophyta</taxon>
        <taxon>Embryophyta</taxon>
        <taxon>Tracheophyta</taxon>
        <taxon>Spermatophyta</taxon>
        <taxon>Magnoliopsida</taxon>
        <taxon>Liliopsida</taxon>
        <taxon>Asparagales</taxon>
        <taxon>Orchidaceae</taxon>
        <taxon>Vanilloideae</taxon>
        <taxon>Vanilleae</taxon>
        <taxon>Vanilla</taxon>
    </lineage>
</organism>
<dbReference type="GO" id="GO:0008202">
    <property type="term" value="P:steroid metabolic process"/>
    <property type="evidence" value="ECO:0007669"/>
    <property type="project" value="UniProtKB-ARBA"/>
</dbReference>
<evidence type="ECO:0000256" key="9">
    <source>
        <dbReference type="ARBA" id="ARBA00023033"/>
    </source>
</evidence>
<evidence type="ECO:0000313" key="16">
    <source>
        <dbReference type="Proteomes" id="UP000636800"/>
    </source>
</evidence>
<protein>
    <recommendedName>
        <fullName evidence="18">Cytochrome P450</fullName>
    </recommendedName>
</protein>
<reference evidence="16 17" key="1">
    <citation type="journal article" date="2020" name="Nat. Food">
        <title>A phased Vanilla planifolia genome enables genetic improvement of flavour and production.</title>
        <authorList>
            <person name="Hasing T."/>
            <person name="Tang H."/>
            <person name="Brym M."/>
            <person name="Khazi F."/>
            <person name="Huang T."/>
            <person name="Chambers A.H."/>
        </authorList>
    </citation>
    <scope>NUCLEOTIDE SEQUENCE [LARGE SCALE GENOMIC DNA]</scope>
    <source>
        <tissue evidence="14">Leaf</tissue>
    </source>
</reference>